<accession>A0ABS6P7E7</accession>
<dbReference type="InterPro" id="IPR049945">
    <property type="entry name" value="AAA_22"/>
</dbReference>
<evidence type="ECO:0000259" key="1">
    <source>
        <dbReference type="Pfam" id="PF13401"/>
    </source>
</evidence>
<evidence type="ECO:0000313" key="3">
    <source>
        <dbReference type="Proteomes" id="UP000765224"/>
    </source>
</evidence>
<dbReference type="EMBL" id="JAHSTS010000001">
    <property type="protein sequence ID" value="MBV4456393.1"/>
    <property type="molecule type" value="Genomic_DNA"/>
</dbReference>
<dbReference type="RefSeq" id="WP_217890389.1">
    <property type="nucleotide sequence ID" value="NZ_JAHSTS010000001.1"/>
</dbReference>
<name>A0ABS6P7E7_9PSED</name>
<sequence length="1127" mass="124514">MNMTPDSNPRGSAGGAASTGGAVYAGSVGAWCAVEMLLGNAASLPWKLSDRHSIVSITCESSTQVDDLVLRLLPEGSVYIQVKHGLVMGPEFDKAMYQMVRQFWSDGFSRTEDRLVIATDSSASGTVRVAVPQVLSSCRDLASDAKLEGCVTSEATGAAFKRLRTCFVDESKRLKKTDADIEEGFRGFLGCTHLTVFDTLLDLARHHAIEKLRQVVDPQQAPQAWVQLNDTCLDMARNRKSVDRPGLWNILRRERIDVSHHRLSLAGMQVRLEDIFRGMTEQRIDQLMALGKFTPDLYVPRVDLDRHLERFRARSESLMVIVGGSGQGKTSWCAQCSRALTERPTLLIAAESLEVGDASLNDSLSRLIGRYVHEHGGYPLQAPELSQWLNRTPLLVIIDGLDRAPSFSGHLHRWVDASLAQLTQSQLQLVLTGRPETMERLKAPLELSERVYQPQKGSRQILLKDFSEEEALAAAGLLGDVGLARYRHPSMMSFCAQIRARSDVELEETQIVDGFIGHRLGQAINEHDLLNERLERFVWRFAHALAHSEQGVLSGAEAFDVPGFDESAYEALRRINFIVQAEDVLRIEPDQVSERLQGRHLDVAKSIAGLGLIKAFPLKVGALRFALADLARRDAGQAKVQLALLVEHAGQERMGIARSLACSTFDALPDWGSLEPLAAQLGKGYPGNSISLMFDSGSVLLDLMASARWTAGQRVRLLWTLATTESGYDWRHRHWRRIDREPNFHVTPWRKRMLAAIQDPQSDAWRFLIERFDSQAAFEDCNEANLGHLAQGLFFLGAETCTWTALQALTQSEGKESADMMEMLAREYAGQVLDLMAQVQASALFGLRHKQALARGLSALPVSPAIAQAASGLMAATDDPELRTTCLRMLARGGDAASVRELISAPDLADVDVAVCLGYSGAQFQAFAERVFERVLQREVDVQALSGFHYGLGAPEQIGAHFAVLAPLFTQVLERLPEAANPVALILESYIRKAIDHDATWPGVFELAERVLFSEDVDARRKIIYACTGEDSDAPGIEGQRLRTRMIEALVERETDPENLELLQVKLLSDQIGHPDAPRWLSRMMGKQADVPSEDTVMLAGFRGAEAQRIEEVVDAARSLLEGETAL</sequence>
<dbReference type="Pfam" id="PF13401">
    <property type="entry name" value="AAA_22"/>
    <property type="match status" value="1"/>
</dbReference>
<organism evidence="2 3">
    <name type="scientific">Pseudomonas ekonensis</name>
    <dbReference type="NCBI Taxonomy" id="2842353"/>
    <lineage>
        <taxon>Bacteria</taxon>
        <taxon>Pseudomonadati</taxon>
        <taxon>Pseudomonadota</taxon>
        <taxon>Gammaproteobacteria</taxon>
        <taxon>Pseudomonadales</taxon>
        <taxon>Pseudomonadaceae</taxon>
        <taxon>Pseudomonas</taxon>
    </lineage>
</organism>
<keyword evidence="3" id="KW-1185">Reference proteome</keyword>
<proteinExistence type="predicted"/>
<protein>
    <submittedName>
        <fullName evidence="2">NACHT domain-containing protein</fullName>
    </submittedName>
</protein>
<gene>
    <name evidence="2" type="ORF">KVG96_00310</name>
</gene>
<dbReference type="Proteomes" id="UP000765224">
    <property type="component" value="Unassembled WGS sequence"/>
</dbReference>
<feature type="domain" description="ORC1/DEAH AAA+ ATPase" evidence="1">
    <location>
        <begin position="315"/>
        <end position="441"/>
    </location>
</feature>
<comment type="caution">
    <text evidence="2">The sequence shown here is derived from an EMBL/GenBank/DDBJ whole genome shotgun (WGS) entry which is preliminary data.</text>
</comment>
<reference evidence="2 3" key="1">
    <citation type="submission" date="2021-06" db="EMBL/GenBank/DDBJ databases">
        <title>Updating the genus Pseudomonas: Description of 43 new species and partition of the Pseudomonas putida group.</title>
        <authorList>
            <person name="Girard L."/>
            <person name="Lood C."/>
            <person name="Vandamme P."/>
            <person name="Rokni-Zadeh H."/>
            <person name="Van Noort V."/>
            <person name="Hofte M."/>
            <person name="Lavigne R."/>
            <person name="De Mot R."/>
        </authorList>
    </citation>
    <scope>NUCLEOTIDE SEQUENCE [LARGE SCALE GENOMIC DNA]</scope>
    <source>
        <strain evidence="2 3">COR58</strain>
    </source>
</reference>
<evidence type="ECO:0000313" key="2">
    <source>
        <dbReference type="EMBL" id="MBV4456393.1"/>
    </source>
</evidence>